<dbReference type="Proteomes" id="UP000504606">
    <property type="component" value="Unplaced"/>
</dbReference>
<proteinExistence type="predicted"/>
<accession>A0A6J1S7I0</accession>
<feature type="transmembrane region" description="Helical" evidence="2">
    <location>
        <begin position="82"/>
        <end position="106"/>
    </location>
</feature>
<gene>
    <name evidence="5" type="primary">LOC113204292</name>
</gene>
<keyword evidence="2" id="KW-1133">Transmembrane helix</keyword>
<sequence>MSKVAHALWDFSRSRRSYRLTAVLQTLSLLALVLDRCLSLAEAQAAHGSSSTTFSLSSTLPGAGGGGKGARRGPRVRCASAAAWGLLGAAAPLALALCVPIASASVRMFPTRYACGLVRLHGDPPWLGAAVLTLGYLLPWAALVTCVSLAARRAALQRWRRRQLDIAAQQHGRGPGAAAAAAPWGGGGSSPGTGLTFNLVDTPLGHLNLDDYRALTLATVLVFMYLAMVVPGVLSTQVLQMMEARPRTAHGPDDLWPVITGTYETVLVWLRIQFAVVSPGVIVILSKDVRRRAVDVLRCLYQACCCCVCCCCSRRANAVGQSQPQRRYGQLAAPVTAPAPVPAAGAPARLGLAPRWPRLRHKNAVLLSESLETVVSAGTAVLFATGQGLHLRTLAPGPEEDADDVSTLVGGGSTGPPGSSLPLAPVGPWAGSPSPRYVFQFCDLAVIEDPPKHSPEASTAIATTGALVAPRRRVMLPDTDEREPSLTREELQVSLAKPRSLSNSFRKNVRFASVVAEIPLPLPSVAEAEAESGVWSDPTSSSTASSASTSASRAALSSPASSTDSPVRYVLSRPRTRSIELALVSGDLPSPPPHPGPGSLLGTTFSKAPPLSSATATLSKRKSRL</sequence>
<evidence type="ECO:0000313" key="5">
    <source>
        <dbReference type="RefSeq" id="XP_026275195.2"/>
    </source>
</evidence>
<keyword evidence="4" id="KW-1185">Reference proteome</keyword>
<dbReference type="KEGG" id="foc:113204292"/>
<protein>
    <submittedName>
        <fullName evidence="5">Uncharacterized protein LOC113204292</fullName>
    </submittedName>
</protein>
<feature type="region of interest" description="Disordered" evidence="1">
    <location>
        <begin position="582"/>
        <end position="625"/>
    </location>
</feature>
<feature type="compositionally biased region" description="Low complexity" evidence="1">
    <location>
        <begin position="539"/>
        <end position="563"/>
    </location>
</feature>
<reference evidence="5" key="1">
    <citation type="submission" date="2025-08" db="UniProtKB">
        <authorList>
            <consortium name="RefSeq"/>
        </authorList>
    </citation>
    <scope>IDENTIFICATION</scope>
    <source>
        <tissue evidence="5">Whole organism</tissue>
    </source>
</reference>
<keyword evidence="2" id="KW-0472">Membrane</keyword>
<feature type="chain" id="PRO_5039442931" evidence="3">
    <location>
        <begin position="44"/>
        <end position="625"/>
    </location>
</feature>
<evidence type="ECO:0000256" key="2">
    <source>
        <dbReference type="SAM" id="Phobius"/>
    </source>
</evidence>
<evidence type="ECO:0000313" key="4">
    <source>
        <dbReference type="Proteomes" id="UP000504606"/>
    </source>
</evidence>
<feature type="signal peptide" evidence="3">
    <location>
        <begin position="1"/>
        <end position="43"/>
    </location>
</feature>
<dbReference type="AlphaFoldDB" id="A0A6J1S7I0"/>
<evidence type="ECO:0000256" key="1">
    <source>
        <dbReference type="SAM" id="MobiDB-lite"/>
    </source>
</evidence>
<name>A0A6J1S7I0_FRAOC</name>
<feature type="transmembrane region" description="Helical" evidence="2">
    <location>
        <begin position="214"/>
        <end position="234"/>
    </location>
</feature>
<feature type="region of interest" description="Disordered" evidence="1">
    <location>
        <begin position="531"/>
        <end position="569"/>
    </location>
</feature>
<keyword evidence="2" id="KW-0812">Transmembrane</keyword>
<dbReference type="GeneID" id="113204292"/>
<dbReference type="Gene3D" id="1.20.1070.10">
    <property type="entry name" value="Rhodopsin 7-helix transmembrane proteins"/>
    <property type="match status" value="1"/>
</dbReference>
<dbReference type="RefSeq" id="XP_026275195.2">
    <property type="nucleotide sequence ID" value="XM_026419410.2"/>
</dbReference>
<dbReference type="OrthoDB" id="8189484at2759"/>
<evidence type="ECO:0000256" key="3">
    <source>
        <dbReference type="SAM" id="SignalP"/>
    </source>
</evidence>
<organism evidence="4 5">
    <name type="scientific">Frankliniella occidentalis</name>
    <name type="common">Western flower thrips</name>
    <name type="synonym">Euthrips occidentalis</name>
    <dbReference type="NCBI Taxonomy" id="133901"/>
    <lineage>
        <taxon>Eukaryota</taxon>
        <taxon>Metazoa</taxon>
        <taxon>Ecdysozoa</taxon>
        <taxon>Arthropoda</taxon>
        <taxon>Hexapoda</taxon>
        <taxon>Insecta</taxon>
        <taxon>Pterygota</taxon>
        <taxon>Neoptera</taxon>
        <taxon>Paraneoptera</taxon>
        <taxon>Thysanoptera</taxon>
        <taxon>Terebrantia</taxon>
        <taxon>Thripoidea</taxon>
        <taxon>Thripidae</taxon>
        <taxon>Frankliniella</taxon>
    </lineage>
</organism>
<keyword evidence="3" id="KW-0732">Signal</keyword>
<feature type="transmembrane region" description="Helical" evidence="2">
    <location>
        <begin position="126"/>
        <end position="151"/>
    </location>
</feature>